<organism evidence="1 2">
    <name type="scientific">Larimichthys crocea</name>
    <name type="common">Large yellow croaker</name>
    <name type="synonym">Pseudosciaena crocea</name>
    <dbReference type="NCBI Taxonomy" id="215358"/>
    <lineage>
        <taxon>Eukaryota</taxon>
        <taxon>Metazoa</taxon>
        <taxon>Chordata</taxon>
        <taxon>Craniata</taxon>
        <taxon>Vertebrata</taxon>
        <taxon>Euteleostomi</taxon>
        <taxon>Actinopterygii</taxon>
        <taxon>Neopterygii</taxon>
        <taxon>Teleostei</taxon>
        <taxon>Neoteleostei</taxon>
        <taxon>Acanthomorphata</taxon>
        <taxon>Eupercaria</taxon>
        <taxon>Sciaenidae</taxon>
        <taxon>Larimichthys</taxon>
    </lineage>
</organism>
<name>A0ACD3Q8Q1_LARCR</name>
<keyword evidence="2" id="KW-1185">Reference proteome</keyword>
<evidence type="ECO:0000313" key="1">
    <source>
        <dbReference type="EMBL" id="TMS03324.1"/>
    </source>
</evidence>
<protein>
    <submittedName>
        <fullName evidence="1">Uncharacterized protein</fullName>
    </submittedName>
</protein>
<dbReference type="EMBL" id="CM011695">
    <property type="protein sequence ID" value="TMS03324.1"/>
    <property type="molecule type" value="Genomic_DNA"/>
</dbReference>
<dbReference type="Proteomes" id="UP000793456">
    <property type="component" value="Chromosome XXII"/>
</dbReference>
<comment type="caution">
    <text evidence="1">The sequence shown here is derived from an EMBL/GenBank/DDBJ whole genome shotgun (WGS) entry which is preliminary data.</text>
</comment>
<gene>
    <name evidence="1" type="ORF">E3U43_000213</name>
</gene>
<reference evidence="1" key="1">
    <citation type="submission" date="2018-11" db="EMBL/GenBank/DDBJ databases">
        <title>The sequence and de novo assembly of Larimichthys crocea genome using PacBio and Hi-C technologies.</title>
        <authorList>
            <person name="Xu P."/>
            <person name="Chen B."/>
            <person name="Zhou Z."/>
            <person name="Ke Q."/>
            <person name="Wu Y."/>
            <person name="Bai H."/>
            <person name="Pu F."/>
        </authorList>
    </citation>
    <scope>NUCLEOTIDE SEQUENCE</scope>
    <source>
        <tissue evidence="1">Muscle</tissue>
    </source>
</reference>
<evidence type="ECO:0000313" key="2">
    <source>
        <dbReference type="Proteomes" id="UP000793456"/>
    </source>
</evidence>
<proteinExistence type="predicted"/>
<accession>A0ACD3Q8Q1</accession>
<sequence>MSEKSSSGSDEDVDPESGQTVELGGVLSKWTNYIHGWQDRWVVLKNNTLSYYKSEDEREYGCRGSLCLSKAVITPHEFDECRFDISVNDSVWYLRAEDPEHRLQWIESIELHKAESGYGSETSLRRHGSMLSLTSAASALSATSTSSFKKGHRLREKLAEMETFRDILCRQVDTLQKYFDSCADAVCKDEFQRDRVFAPASPKGMNGIDFKGEAITFKATTAGILSTLSHCIELMVKREDSWQKRLDKELEKRRRVEDAYKSAVNELKKKSHYGGP</sequence>